<gene>
    <name evidence="2" type="ORF">WMO45_06425</name>
</gene>
<keyword evidence="1" id="KW-0812">Transmembrane</keyword>
<keyword evidence="1" id="KW-1133">Transmembrane helix</keyword>
<feature type="transmembrane region" description="Helical" evidence="1">
    <location>
        <begin position="41"/>
        <end position="67"/>
    </location>
</feature>
<organism evidence="2 3">
    <name type="scientific">Flavonifractor hominis</name>
    <dbReference type="NCBI Taxonomy" id="3133178"/>
    <lineage>
        <taxon>Bacteria</taxon>
        <taxon>Bacillati</taxon>
        <taxon>Bacillota</taxon>
        <taxon>Clostridia</taxon>
        <taxon>Eubacteriales</taxon>
        <taxon>Oscillospiraceae</taxon>
        <taxon>Flavonifractor</taxon>
    </lineage>
</organism>
<comment type="caution">
    <text evidence="2">The sequence shown here is derived from an EMBL/GenBank/DDBJ whole genome shotgun (WGS) entry which is preliminary data.</text>
</comment>
<accession>A0ABV1ENI1</accession>
<dbReference type="RefSeq" id="WP_349139736.1">
    <property type="nucleotide sequence ID" value="NZ_JBBMFT010000003.1"/>
</dbReference>
<keyword evidence="3" id="KW-1185">Reference proteome</keyword>
<evidence type="ECO:0008006" key="4">
    <source>
        <dbReference type="Google" id="ProtNLM"/>
    </source>
</evidence>
<evidence type="ECO:0000256" key="1">
    <source>
        <dbReference type="SAM" id="Phobius"/>
    </source>
</evidence>
<dbReference type="EMBL" id="JBBMFT010000003">
    <property type="protein sequence ID" value="MEQ2456155.1"/>
    <property type="molecule type" value="Genomic_DNA"/>
</dbReference>
<evidence type="ECO:0000313" key="3">
    <source>
        <dbReference type="Proteomes" id="UP001440599"/>
    </source>
</evidence>
<name>A0ABV1ENI1_9FIRM</name>
<sequence>MFKDDYCRQMDALSLDKDRQRMMIEAMCVSTPKWTRHTVRAVTVAAVVCVLLMVTAAAYCMGAFAFLTGQSEYAMLGLNEVYETCASPVGKSVTADNGDIFTVERVAMDETFCTVFYSLHFQQAVAAEEELVDSHRMARRYTPYLTLYADGEEISAEGYGNSFERQEYLADGQTLYGAWRFLLRRPLKAGETVQLQIARYREYQGNWAGKLIWESVLEFDADPIQGEHFDLDAIVSARIGGKTVQVQVRSLDRSPLGTLLKLRWPETDTSASDWYDFVLRDGETGAYIPYDEVVVNHYWDPEGYVESMYELYGDVSELKELEIIPNTPVGGISPRQVVDLKDLPSTDSGNPDGGYAPASYEAVDGQLIVKMHPVGAVNAWYTRLSNGVYFRDAQGEELFEDVWVKKIKNRSDGTITVISTPSAESYARDVDKVAQIWFFVQQYELEMEKAVKISLR</sequence>
<protein>
    <recommendedName>
        <fullName evidence="4">DUF4179 domain-containing protein</fullName>
    </recommendedName>
</protein>
<reference evidence="2 3" key="1">
    <citation type="submission" date="2024-03" db="EMBL/GenBank/DDBJ databases">
        <title>Human intestinal bacterial collection.</title>
        <authorList>
            <person name="Pauvert C."/>
            <person name="Hitch T.C.A."/>
            <person name="Clavel T."/>
        </authorList>
    </citation>
    <scope>NUCLEOTIDE SEQUENCE [LARGE SCALE GENOMIC DNA]</scope>
    <source>
        <strain evidence="2 3">CLA-AP-H34</strain>
    </source>
</reference>
<dbReference type="Proteomes" id="UP001440599">
    <property type="component" value="Unassembled WGS sequence"/>
</dbReference>
<evidence type="ECO:0000313" key="2">
    <source>
        <dbReference type="EMBL" id="MEQ2456155.1"/>
    </source>
</evidence>
<keyword evidence="1" id="KW-0472">Membrane</keyword>
<proteinExistence type="predicted"/>